<dbReference type="FunCoup" id="Q2LWG2">
    <property type="interactions" value="73"/>
</dbReference>
<dbReference type="Pfam" id="PF01980">
    <property type="entry name" value="TrmO_N"/>
    <property type="match status" value="1"/>
</dbReference>
<evidence type="ECO:0000259" key="3">
    <source>
        <dbReference type="PROSITE" id="PS51668"/>
    </source>
</evidence>
<evidence type="ECO:0000256" key="2">
    <source>
        <dbReference type="ARBA" id="ARBA00033753"/>
    </source>
</evidence>
<accession>Q2LWG2</accession>
<dbReference type="InterPro" id="IPR036413">
    <property type="entry name" value="YaeB-like_sf"/>
</dbReference>
<dbReference type="CDD" id="cd09281">
    <property type="entry name" value="UPF0066"/>
    <property type="match status" value="1"/>
</dbReference>
<dbReference type="SUPFAM" id="SSF118196">
    <property type="entry name" value="YaeB-like"/>
    <property type="match status" value="1"/>
</dbReference>
<evidence type="ECO:0000313" key="5">
    <source>
        <dbReference type="Proteomes" id="UP000001933"/>
    </source>
</evidence>
<protein>
    <submittedName>
        <fullName evidence="4">Hypothetical cytosolic protein</fullName>
    </submittedName>
</protein>
<comment type="similarity">
    <text evidence="2">Belongs to the tRNA methyltransferase O family.</text>
</comment>
<dbReference type="HOGENOM" id="CLU_013458_2_0_7"/>
<evidence type="ECO:0000313" key="4">
    <source>
        <dbReference type="EMBL" id="ABC78420.1"/>
    </source>
</evidence>
<evidence type="ECO:0000256" key="1">
    <source>
        <dbReference type="ARBA" id="ARBA00022691"/>
    </source>
</evidence>
<feature type="domain" description="TsaA-like" evidence="3">
    <location>
        <begin position="8"/>
        <end position="139"/>
    </location>
</feature>
<dbReference type="KEGG" id="sat:SYN_01175"/>
<dbReference type="InterPro" id="IPR023370">
    <property type="entry name" value="TrmO-like_N"/>
</dbReference>
<dbReference type="OrthoDB" id="9804309at2"/>
<proteinExistence type="inferred from homology"/>
<dbReference type="STRING" id="56780.SYN_01175"/>
<keyword evidence="1" id="KW-0949">S-adenosyl-L-methionine</keyword>
<dbReference type="eggNOG" id="COG1720">
    <property type="taxonomic scope" value="Bacteria"/>
</dbReference>
<dbReference type="InterPro" id="IPR036414">
    <property type="entry name" value="YaeB_N_sf"/>
</dbReference>
<gene>
    <name evidence="4" type="ORF">SYN_01175</name>
</gene>
<dbReference type="Gene3D" id="2.40.30.70">
    <property type="entry name" value="YaeB-like"/>
    <property type="match status" value="1"/>
</dbReference>
<dbReference type="PROSITE" id="PS51668">
    <property type="entry name" value="TSAA_2"/>
    <property type="match status" value="1"/>
</dbReference>
<dbReference type="InterPro" id="IPR040372">
    <property type="entry name" value="YaeB-like"/>
</dbReference>
<dbReference type="PANTHER" id="PTHR12818">
    <property type="entry name" value="TRNA (ADENINE(37)-N6)-METHYLTRANSFERASE"/>
    <property type="match status" value="1"/>
</dbReference>
<reference evidence="4 5" key="1">
    <citation type="journal article" date="2007" name="Proc. Natl. Acad. Sci. U.S.A.">
        <title>The genome of Syntrophus aciditrophicus: life at the thermodynamic limit of microbial growth.</title>
        <authorList>
            <person name="McInerney M.J."/>
            <person name="Rohlin L."/>
            <person name="Mouttaki H."/>
            <person name="Kim U."/>
            <person name="Krupp R.S."/>
            <person name="Rios-Hernandez L."/>
            <person name="Sieber J."/>
            <person name="Struchtemeyer C.G."/>
            <person name="Bhattacharyya A."/>
            <person name="Campbell J.W."/>
            <person name="Gunsalus R.P."/>
        </authorList>
    </citation>
    <scope>NUCLEOTIDE SEQUENCE [LARGE SCALE GENOMIC DNA]</scope>
    <source>
        <strain evidence="4 5">SB</strain>
    </source>
</reference>
<dbReference type="InParanoid" id="Q2LWG2"/>
<dbReference type="AlphaFoldDB" id="Q2LWG2"/>
<dbReference type="PANTHER" id="PTHR12818:SF0">
    <property type="entry name" value="TRNA (ADENINE(37)-N6)-METHYLTRANSFERASE"/>
    <property type="match status" value="1"/>
</dbReference>
<sequence>MEETLIIYRPIGVIHSEHVVAEQTPIQPAYARGCRGQAEIFPEFAEGLRDLEGFSHLYLIYHLHRVEPSQMLVKPFLQNAIRGIFATRAPCRPNAIGLSILELLHREGNVLYLDGMDILDGTPLLDIKPYTAKFDFVKTTRNGWQDEVDEKEARKLGKRGCQK</sequence>
<dbReference type="Proteomes" id="UP000001933">
    <property type="component" value="Chromosome"/>
</dbReference>
<keyword evidence="5" id="KW-1185">Reference proteome</keyword>
<dbReference type="EMBL" id="CP000252">
    <property type="protein sequence ID" value="ABC78420.1"/>
    <property type="molecule type" value="Genomic_DNA"/>
</dbReference>
<dbReference type="RefSeq" id="WP_011418439.1">
    <property type="nucleotide sequence ID" value="NC_007759.1"/>
</dbReference>
<dbReference type="NCBIfam" id="TIGR00104">
    <property type="entry name" value="tRNA_TsaA"/>
    <property type="match status" value="1"/>
</dbReference>
<organism evidence="4 5">
    <name type="scientific">Syntrophus aciditrophicus (strain SB)</name>
    <dbReference type="NCBI Taxonomy" id="56780"/>
    <lineage>
        <taxon>Bacteria</taxon>
        <taxon>Pseudomonadati</taxon>
        <taxon>Thermodesulfobacteriota</taxon>
        <taxon>Syntrophia</taxon>
        <taxon>Syntrophales</taxon>
        <taxon>Syntrophaceae</taxon>
        <taxon>Syntrophus</taxon>
    </lineage>
</organism>
<name>Q2LWG2_SYNAS</name>